<dbReference type="STRING" id="1661398.A0A482WE21"/>
<feature type="non-terminal residue" evidence="2">
    <location>
        <position position="1"/>
    </location>
</feature>
<dbReference type="Gene3D" id="2.60.40.10">
    <property type="entry name" value="Immunoglobulins"/>
    <property type="match status" value="2"/>
</dbReference>
<dbReference type="OrthoDB" id="6354602at2759"/>
<evidence type="ECO:0000259" key="1">
    <source>
        <dbReference type="PROSITE" id="PS50835"/>
    </source>
</evidence>
<dbReference type="EMBL" id="QDEB01001715">
    <property type="protein sequence ID" value="RZC43117.1"/>
    <property type="molecule type" value="Genomic_DNA"/>
</dbReference>
<dbReference type="CDD" id="cd00096">
    <property type="entry name" value="Ig"/>
    <property type="match status" value="1"/>
</dbReference>
<keyword evidence="3" id="KW-1185">Reference proteome</keyword>
<gene>
    <name evidence="2" type="ORF">BDFB_006967</name>
</gene>
<dbReference type="InterPro" id="IPR003599">
    <property type="entry name" value="Ig_sub"/>
</dbReference>
<reference evidence="2 3" key="1">
    <citation type="submission" date="2017-03" db="EMBL/GenBank/DDBJ databases">
        <title>Genome of the blue death feigning beetle - Asbolus verrucosus.</title>
        <authorList>
            <person name="Rider S.D."/>
        </authorList>
    </citation>
    <scope>NUCLEOTIDE SEQUENCE [LARGE SCALE GENOMIC DNA]</scope>
    <source>
        <strain evidence="2">Butters</strain>
        <tissue evidence="2">Head and leg muscle</tissue>
    </source>
</reference>
<feature type="domain" description="Ig-like" evidence="1">
    <location>
        <begin position="1"/>
        <end position="64"/>
    </location>
</feature>
<dbReference type="SMART" id="SM00409">
    <property type="entry name" value="IG"/>
    <property type="match status" value="2"/>
</dbReference>
<dbReference type="PANTHER" id="PTHR23279:SF3">
    <property type="entry name" value="DEFECTIVE PROBOSCIS EXTENSION RESPONSE 18"/>
    <property type="match status" value="1"/>
</dbReference>
<dbReference type="SUPFAM" id="SSF48726">
    <property type="entry name" value="Immunoglobulin"/>
    <property type="match status" value="2"/>
</dbReference>
<evidence type="ECO:0000313" key="3">
    <source>
        <dbReference type="Proteomes" id="UP000292052"/>
    </source>
</evidence>
<organism evidence="2 3">
    <name type="scientific">Asbolus verrucosus</name>
    <name type="common">Desert ironclad beetle</name>
    <dbReference type="NCBI Taxonomy" id="1661398"/>
    <lineage>
        <taxon>Eukaryota</taxon>
        <taxon>Metazoa</taxon>
        <taxon>Ecdysozoa</taxon>
        <taxon>Arthropoda</taxon>
        <taxon>Hexapoda</taxon>
        <taxon>Insecta</taxon>
        <taxon>Pterygota</taxon>
        <taxon>Neoptera</taxon>
        <taxon>Endopterygota</taxon>
        <taxon>Coleoptera</taxon>
        <taxon>Polyphaga</taxon>
        <taxon>Cucujiformia</taxon>
        <taxon>Tenebrionidae</taxon>
        <taxon>Pimeliinae</taxon>
        <taxon>Asbolus</taxon>
    </lineage>
</organism>
<name>A0A482WE21_ASBVE</name>
<dbReference type="PANTHER" id="PTHR23279">
    <property type="entry name" value="DEFECTIVE PROBOSCIS EXTENSION RESPONSE DPR -RELATED"/>
    <property type="match status" value="1"/>
</dbReference>
<proteinExistence type="predicted"/>
<dbReference type="Pfam" id="PF13927">
    <property type="entry name" value="Ig_3"/>
    <property type="match status" value="1"/>
</dbReference>
<feature type="non-terminal residue" evidence="2">
    <location>
        <position position="173"/>
    </location>
</feature>
<comment type="caution">
    <text evidence="2">The sequence shown here is derived from an EMBL/GenBank/DDBJ whole genome shotgun (WGS) entry which is preliminary data.</text>
</comment>
<dbReference type="InterPro" id="IPR013783">
    <property type="entry name" value="Ig-like_fold"/>
</dbReference>
<dbReference type="AlphaFoldDB" id="A0A482WE21"/>
<evidence type="ECO:0000313" key="2">
    <source>
        <dbReference type="EMBL" id="RZC43117.1"/>
    </source>
</evidence>
<protein>
    <submittedName>
        <fullName evidence="2">Limbic system-associated membrane protein-like</fullName>
    </submittedName>
</protein>
<feature type="domain" description="Ig-like" evidence="1">
    <location>
        <begin position="73"/>
        <end position="168"/>
    </location>
</feature>
<dbReference type="PROSITE" id="PS50835">
    <property type="entry name" value="IG_LIKE"/>
    <property type="match status" value="2"/>
</dbReference>
<dbReference type="InterPro" id="IPR037448">
    <property type="entry name" value="Zig-8"/>
</dbReference>
<dbReference type="Proteomes" id="UP000292052">
    <property type="component" value="Unassembled WGS sequence"/>
</dbReference>
<dbReference type="GO" id="GO:0032589">
    <property type="term" value="C:neuron projection membrane"/>
    <property type="evidence" value="ECO:0007669"/>
    <property type="project" value="TreeGrafter"/>
</dbReference>
<accession>A0A482WE21</accession>
<sequence length="173" mass="19075">VTWLHHKGDSIHLLTVGRSAYSRDERITLSFRYPNNFRLQIVYITRRDEGLYECQVATHPPKVKRIFLKVTAPEVRIVDESGREVTERYYKAGSALELTCLATQVGGGSETTPITWRHGDRTLSKGISSNVSATTDSAISTLTVGPLETRHSGNYTCAVGALAFATVAVHVLN</sequence>
<dbReference type="InterPro" id="IPR007110">
    <property type="entry name" value="Ig-like_dom"/>
</dbReference>
<dbReference type="InterPro" id="IPR036179">
    <property type="entry name" value="Ig-like_dom_sf"/>
</dbReference>
<dbReference type="GO" id="GO:0050808">
    <property type="term" value="P:synapse organization"/>
    <property type="evidence" value="ECO:0007669"/>
    <property type="project" value="TreeGrafter"/>
</dbReference>